<feature type="transmembrane region" description="Helical" evidence="1">
    <location>
        <begin position="45"/>
        <end position="64"/>
    </location>
</feature>
<proteinExistence type="predicted"/>
<protein>
    <submittedName>
        <fullName evidence="2">DUF2637 domain-containing protein</fullName>
    </submittedName>
</protein>
<reference evidence="2" key="1">
    <citation type="submission" date="2024-06" db="EMBL/GenBank/DDBJ databases">
        <title>Complete genome sequence of the cellulolytic actinobacterium, Cellulosimicrobium ES-005.</title>
        <authorList>
            <person name="Matthews C.T."/>
            <person name="Underwood K.D."/>
            <person name="Ghanchi K.M."/>
            <person name="Fields S.D."/>
            <person name="Gardner S.G."/>
        </authorList>
    </citation>
    <scope>NUCLEOTIDE SEQUENCE</scope>
    <source>
        <strain evidence="2">ES-005</strain>
    </source>
</reference>
<dbReference type="Pfam" id="PF10935">
    <property type="entry name" value="DUF2637"/>
    <property type="match status" value="1"/>
</dbReference>
<gene>
    <name evidence="2" type="ORF">ABRQ22_15060</name>
</gene>
<feature type="transmembrane region" description="Helical" evidence="1">
    <location>
        <begin position="108"/>
        <end position="129"/>
    </location>
</feature>
<dbReference type="InterPro" id="IPR021235">
    <property type="entry name" value="DUF2637"/>
</dbReference>
<dbReference type="RefSeq" id="WP_353707305.1">
    <property type="nucleotide sequence ID" value="NZ_CP159290.1"/>
</dbReference>
<keyword evidence="1" id="KW-1133">Transmembrane helix</keyword>
<organism evidence="2">
    <name type="scientific">Cellulosimicrobium sp. ES-005</name>
    <dbReference type="NCBI Taxonomy" id="3163031"/>
    <lineage>
        <taxon>Bacteria</taxon>
        <taxon>Bacillati</taxon>
        <taxon>Actinomycetota</taxon>
        <taxon>Actinomycetes</taxon>
        <taxon>Micrococcales</taxon>
        <taxon>Promicromonosporaceae</taxon>
        <taxon>Cellulosimicrobium</taxon>
    </lineage>
</organism>
<dbReference type="EMBL" id="CP159290">
    <property type="protein sequence ID" value="XCH28905.1"/>
    <property type="molecule type" value="Genomic_DNA"/>
</dbReference>
<feature type="transmembrane region" description="Helical" evidence="1">
    <location>
        <begin position="76"/>
        <end position="96"/>
    </location>
</feature>
<sequence length="228" mass="24286">MYKINPDSRPVLLAVAVGTGLVFLTSFALSFSALHDVAGWANVPFWLAGAVPVMLDVAMVVYSLSALVRRARGERAWFSWTLLGFFTLISLVGNAAHTAGIPEEYRPYVGMVVVALAPVAALAALENLAGLVVANPGARVVPVAEEDVEHSAVVQELRPAEAEELDLLAALASPHPQSKRTPENLATILRMSRRRARVRDIAETVGMSPTLVKTALRDMAGVGLIKAA</sequence>
<accession>A0AAU8FYM0</accession>
<keyword evidence="1" id="KW-0812">Transmembrane</keyword>
<evidence type="ECO:0000256" key="1">
    <source>
        <dbReference type="SAM" id="Phobius"/>
    </source>
</evidence>
<keyword evidence="1" id="KW-0472">Membrane</keyword>
<feature type="transmembrane region" description="Helical" evidence="1">
    <location>
        <begin position="12"/>
        <end position="33"/>
    </location>
</feature>
<name>A0AAU8FYM0_9MICO</name>
<evidence type="ECO:0000313" key="2">
    <source>
        <dbReference type="EMBL" id="XCH28905.1"/>
    </source>
</evidence>
<dbReference type="AlphaFoldDB" id="A0AAU8FYM0"/>